<dbReference type="InterPro" id="IPR029055">
    <property type="entry name" value="Ntn_hydrolases_N"/>
</dbReference>
<dbReference type="VEuPathDB" id="VectorBase:BGLB001812"/>
<dbReference type="VEuPathDB" id="VectorBase:BGLAX_031719"/>
<dbReference type="Proteomes" id="UP000076420">
    <property type="component" value="Unassembled WGS sequence"/>
</dbReference>
<dbReference type="STRING" id="6526.A0A2C9JFL6"/>
<dbReference type="EnsemblMetazoa" id="BGLB001812-RC">
    <property type="protein sequence ID" value="BGLB001812-PC"/>
    <property type="gene ID" value="BGLB001812"/>
</dbReference>
<dbReference type="PANTHER" id="PTHR43881:SF1">
    <property type="entry name" value="GAMMA-GLUTAMYLTRANSPEPTIDASE (AFU_ORTHOLOGUE AFUA_4G13580)"/>
    <property type="match status" value="1"/>
</dbReference>
<dbReference type="AlphaFoldDB" id="A0A2C9JFL6"/>
<dbReference type="PRINTS" id="PR01210">
    <property type="entry name" value="GGTRANSPTASE"/>
</dbReference>
<dbReference type="InterPro" id="IPR043138">
    <property type="entry name" value="GGT_lsub"/>
</dbReference>
<proteinExistence type="predicted"/>
<protein>
    <recommendedName>
        <fullName evidence="3">Gamma-glutamyltransferase</fullName>
    </recommendedName>
</protein>
<gene>
    <name evidence="1" type="primary">106056194</name>
</gene>
<dbReference type="Gene3D" id="1.10.246.130">
    <property type="match status" value="1"/>
</dbReference>
<name>A0A2C9JFL6_BIOGL</name>
<dbReference type="KEGG" id="bgt:106056194"/>
<evidence type="ECO:0000313" key="1">
    <source>
        <dbReference type="EnsemblMetazoa" id="BGLB001812-PC"/>
    </source>
</evidence>
<sequence length="565" mass="61319">MEFKSRRSVLVAKNGCVACTNPLAAQAGLDILKAGGNAADAAVAVAAALNVTEPMSTGIGGDAFCLFYDSLTKTVKGINGSGRSSEKASLRRLEAEGYNKNHHFSPLHGHSVTVPGAASVWVDTITRFGSQKLSLLENLKPAIEMAETGFPVQEIASKFWASGASSLKRPENIYGKDLLLNGEAPQHGDLMKNPHLANTFKVLGTQGKKGFYEGRIAKAVSDIIQQHGGLITLEDMSAHEATEEMPISTEYKGCKVWEMPPSGQGIVALIALNILEGFDLKSMGHNSSVYLHHVIESLRLAFADGLHYCADPSQVDIPIEKLLSKEYADKRRNLIESNKRIPVSLLETDGLDLPAGNDTVYFTTADKYGNACSFINSNYMGFGTGIVPEGCGFTLQNRGFGFSLDASHRNVLAPRKRPYHTIIPSMVTSAETNELLMSYGVMGGYMQPQGHVQVLLNMLEFGCNPQTALDLPRINLGSLNESAHNPKCLFQAVDIEEGIPLDVMLDLEKLQHNPSLISGLKRCYFGRGQIISRGSHWWDNKTINSSKPMYWAGSDPRADGLVAAY</sequence>
<dbReference type="SUPFAM" id="SSF56235">
    <property type="entry name" value="N-terminal nucleophile aminohydrolases (Ntn hydrolases)"/>
    <property type="match status" value="1"/>
</dbReference>
<evidence type="ECO:0000313" key="2">
    <source>
        <dbReference type="Proteomes" id="UP000076420"/>
    </source>
</evidence>
<reference evidence="1" key="1">
    <citation type="submission" date="2020-05" db="UniProtKB">
        <authorList>
            <consortium name="EnsemblMetazoa"/>
        </authorList>
    </citation>
    <scope>IDENTIFICATION</scope>
    <source>
        <strain evidence="1">BB02</strain>
    </source>
</reference>
<evidence type="ECO:0008006" key="3">
    <source>
        <dbReference type="Google" id="ProtNLM"/>
    </source>
</evidence>
<dbReference type="OrthoDB" id="2015213at2759"/>
<accession>A0A2C9JFL6</accession>
<dbReference type="Pfam" id="PF01019">
    <property type="entry name" value="G_glu_transpept"/>
    <property type="match status" value="1"/>
</dbReference>
<dbReference type="InterPro" id="IPR052896">
    <property type="entry name" value="GGT-like_enzyme"/>
</dbReference>
<dbReference type="Gene3D" id="3.60.20.40">
    <property type="match status" value="1"/>
</dbReference>
<organism evidence="1 2">
    <name type="scientific">Biomphalaria glabrata</name>
    <name type="common">Bloodfluke planorb</name>
    <name type="synonym">Freshwater snail</name>
    <dbReference type="NCBI Taxonomy" id="6526"/>
    <lineage>
        <taxon>Eukaryota</taxon>
        <taxon>Metazoa</taxon>
        <taxon>Spiralia</taxon>
        <taxon>Lophotrochozoa</taxon>
        <taxon>Mollusca</taxon>
        <taxon>Gastropoda</taxon>
        <taxon>Heterobranchia</taxon>
        <taxon>Euthyneura</taxon>
        <taxon>Panpulmonata</taxon>
        <taxon>Hygrophila</taxon>
        <taxon>Lymnaeoidea</taxon>
        <taxon>Planorbidae</taxon>
        <taxon>Biomphalaria</taxon>
    </lineage>
</organism>
<dbReference type="PANTHER" id="PTHR43881">
    <property type="entry name" value="GAMMA-GLUTAMYLTRANSPEPTIDASE (AFU_ORTHOLOGUE AFUA_4G13580)"/>
    <property type="match status" value="1"/>
</dbReference>
<dbReference type="InterPro" id="IPR043137">
    <property type="entry name" value="GGT_ssub_C"/>
</dbReference>